<dbReference type="SMART" id="SM00028">
    <property type="entry name" value="TPR"/>
    <property type="match status" value="4"/>
</dbReference>
<accession>A0AAP5UZI7</accession>
<keyword evidence="2" id="KW-0802">TPR repeat</keyword>
<dbReference type="Pfam" id="PF13469">
    <property type="entry name" value="Sulfotransfer_3"/>
    <property type="match status" value="1"/>
</dbReference>
<feature type="region of interest" description="Disordered" evidence="3">
    <location>
        <begin position="507"/>
        <end position="527"/>
    </location>
</feature>
<evidence type="ECO:0000313" key="4">
    <source>
        <dbReference type="EMBL" id="MDT8842159.1"/>
    </source>
</evidence>
<dbReference type="GO" id="GO:0008476">
    <property type="term" value="F:protein-tyrosine sulfotransferase activity"/>
    <property type="evidence" value="ECO:0007669"/>
    <property type="project" value="InterPro"/>
</dbReference>
<keyword evidence="1" id="KW-0808">Transferase</keyword>
<dbReference type="PROSITE" id="PS50005">
    <property type="entry name" value="TPR"/>
    <property type="match status" value="3"/>
</dbReference>
<dbReference type="Pfam" id="PF13432">
    <property type="entry name" value="TPR_16"/>
    <property type="match status" value="2"/>
</dbReference>
<proteinExistence type="predicted"/>
<gene>
    <name evidence="4" type="ORF">ParKJ_32495</name>
</gene>
<dbReference type="PANTHER" id="PTHR12788:SF10">
    <property type="entry name" value="PROTEIN-TYROSINE SULFOTRANSFERASE"/>
    <property type="match status" value="1"/>
</dbReference>
<dbReference type="Gene3D" id="3.40.50.300">
    <property type="entry name" value="P-loop containing nucleotide triphosphate hydrolases"/>
    <property type="match status" value="1"/>
</dbReference>
<dbReference type="Proteomes" id="UP001246473">
    <property type="component" value="Unassembled WGS sequence"/>
</dbReference>
<protein>
    <submittedName>
        <fullName evidence="4">Sulfotransferase</fullName>
    </submittedName>
</protein>
<sequence length="527" mass="58049">MKHDPQPATAPEWCAEGDACVARGELQAALHCFEAARALDPANGAVNERLAGTLAVLNRFSEAVVRYHEAIALDPLNTNLRHGLGWSLEQMHRLEQAVDAYREAVRLNPQADGSYNNMGNCLQALGRFDESHEAYRRAIEAAPQVPLYYRNFVQSKRLSADDPVFAALERFAHNVASLTPADQAELHFAYGQALSDVGRNDASFDHFLKGNALHRAGVRYDEAAALGLFAHLPELLTAEVLAAKHGLGDPSAAPIFIVGMPRSGSTLIEQILASHPQVLGMGERTDFGEALVNCIGRDSDDPLRIDIEALQGVGAAQLRALGADYLRRMHAPQLEMQGSASGGYTRFTDKYPFNFINVGLIHLALPNARFIHSSRSPLQSCLSIFSRIFHDVPFSYDLGELGRYYRAYDALMAHWQRVLPEGTMIEVKYEELVEDLEGNVRRLLAHCGLDWDERCLSFHQTERQVNTASAAQVRRPIYKTSVRRWQPREALLQPLLDGLGPDLAPAGSFGAPAANAAAPATDRERKS</sequence>
<dbReference type="InterPro" id="IPR019734">
    <property type="entry name" value="TPR_rpt"/>
</dbReference>
<dbReference type="RefSeq" id="WP_106354859.1">
    <property type="nucleotide sequence ID" value="NZ_CP099623.1"/>
</dbReference>
<feature type="compositionally biased region" description="Low complexity" evidence="3">
    <location>
        <begin position="507"/>
        <end position="520"/>
    </location>
</feature>
<evidence type="ECO:0000256" key="2">
    <source>
        <dbReference type="PROSITE-ProRule" id="PRU00339"/>
    </source>
</evidence>
<dbReference type="InterPro" id="IPR026634">
    <property type="entry name" value="TPST-like"/>
</dbReference>
<organism evidence="4 5">
    <name type="scientific">Paraburkholderia fungorum</name>
    <dbReference type="NCBI Taxonomy" id="134537"/>
    <lineage>
        <taxon>Bacteria</taxon>
        <taxon>Pseudomonadati</taxon>
        <taxon>Pseudomonadota</taxon>
        <taxon>Betaproteobacteria</taxon>
        <taxon>Burkholderiales</taxon>
        <taxon>Burkholderiaceae</taxon>
        <taxon>Paraburkholderia</taxon>
    </lineage>
</organism>
<feature type="repeat" description="TPR" evidence="2">
    <location>
        <begin position="78"/>
        <end position="111"/>
    </location>
</feature>
<dbReference type="SUPFAM" id="SSF48452">
    <property type="entry name" value="TPR-like"/>
    <property type="match status" value="1"/>
</dbReference>
<dbReference type="InterPro" id="IPR027417">
    <property type="entry name" value="P-loop_NTPase"/>
</dbReference>
<dbReference type="AlphaFoldDB" id="A0AAP5UZI7"/>
<evidence type="ECO:0000256" key="1">
    <source>
        <dbReference type="ARBA" id="ARBA00022679"/>
    </source>
</evidence>
<dbReference type="SUPFAM" id="SSF52540">
    <property type="entry name" value="P-loop containing nucleoside triphosphate hydrolases"/>
    <property type="match status" value="1"/>
</dbReference>
<reference evidence="4" key="1">
    <citation type="submission" date="2022-08" db="EMBL/GenBank/DDBJ databases">
        <authorList>
            <person name="Kim S.-J."/>
        </authorList>
    </citation>
    <scope>NUCLEOTIDE SEQUENCE</scope>
    <source>
        <strain evidence="4">KJ</strain>
    </source>
</reference>
<name>A0AAP5UZI7_9BURK</name>
<dbReference type="InterPro" id="IPR011990">
    <property type="entry name" value="TPR-like_helical_dom_sf"/>
</dbReference>
<evidence type="ECO:0000313" key="5">
    <source>
        <dbReference type="Proteomes" id="UP001246473"/>
    </source>
</evidence>
<dbReference type="Gene3D" id="1.25.40.10">
    <property type="entry name" value="Tetratricopeptide repeat domain"/>
    <property type="match status" value="1"/>
</dbReference>
<comment type="caution">
    <text evidence="4">The sequence shown here is derived from an EMBL/GenBank/DDBJ whole genome shotgun (WGS) entry which is preliminary data.</text>
</comment>
<dbReference type="PANTHER" id="PTHR12788">
    <property type="entry name" value="PROTEIN-TYROSINE SULFOTRANSFERASE 2"/>
    <property type="match status" value="1"/>
</dbReference>
<dbReference type="EMBL" id="JANSLM010000016">
    <property type="protein sequence ID" value="MDT8842159.1"/>
    <property type="molecule type" value="Genomic_DNA"/>
</dbReference>
<feature type="repeat" description="TPR" evidence="2">
    <location>
        <begin position="10"/>
        <end position="43"/>
    </location>
</feature>
<evidence type="ECO:0000256" key="3">
    <source>
        <dbReference type="SAM" id="MobiDB-lite"/>
    </source>
</evidence>
<feature type="repeat" description="TPR" evidence="2">
    <location>
        <begin position="112"/>
        <end position="145"/>
    </location>
</feature>